<evidence type="ECO:0000313" key="2">
    <source>
        <dbReference type="Proteomes" id="UP000198651"/>
    </source>
</evidence>
<feature type="non-terminal residue" evidence="1">
    <location>
        <position position="1"/>
    </location>
</feature>
<organism evidence="1 2">
    <name type="scientific">Candidatus Ichthyocystis hellenicum</name>
    <dbReference type="NCBI Taxonomy" id="1561003"/>
    <lineage>
        <taxon>Bacteria</taxon>
        <taxon>Pseudomonadati</taxon>
        <taxon>Pseudomonadota</taxon>
        <taxon>Betaproteobacteria</taxon>
        <taxon>Burkholderiales</taxon>
        <taxon>Candidatus Ichthyocystis</taxon>
    </lineage>
</organism>
<dbReference type="AlphaFoldDB" id="A0A0S4M3S1"/>
<feature type="non-terminal residue" evidence="1">
    <location>
        <position position="370"/>
    </location>
</feature>
<sequence>PPLVANETGIVRNETALKNIEVRINLSQLVMIRERLCPMNVTLEQDCFNRPDVLELFLAQDIAPFVLSEVVCDEVLSSIEVVTAIGSSSRKRYLENCKNPEHNFAFSGAKSASTKNKVRRYRPVNIALVSDGVNTTESTPLPGITVTSAKCFRQYGDLLGNFCRDETHNTESVICKENLPKNLRECVEGSRVGYQLGQLAPGSKVMDLRAVFYQTTRGKSMVRQLSETNVLASINAVLEQSSDDRPSSIYIVAPLEQMTECYFNTPAMARAVQQARREGIKIFGQVPTFGMNMFPLGVREVISIEEALEVETSLGFTTTTEIATTGVSITTEAQTTEPTIASTEGATTVKVTTASTEIATTTADVPTTTE</sequence>
<dbReference type="Proteomes" id="UP000198651">
    <property type="component" value="Chromosome I"/>
</dbReference>
<name>A0A0S4M3S1_9BURK</name>
<evidence type="ECO:0000313" key="1">
    <source>
        <dbReference type="EMBL" id="CUT18421.1"/>
    </source>
</evidence>
<protein>
    <submittedName>
        <fullName evidence="1">Uncharacterized protein</fullName>
    </submittedName>
</protein>
<gene>
    <name evidence="1" type="ORF">Ark11_1630</name>
</gene>
<reference evidence="2" key="1">
    <citation type="submission" date="2015-11" db="EMBL/GenBank/DDBJ databases">
        <authorList>
            <person name="Seth-Smith H.M.B."/>
        </authorList>
    </citation>
    <scope>NUCLEOTIDE SEQUENCE [LARGE SCALE GENOMIC DNA]</scope>
    <source>
        <strain evidence="2">2013Ark11</strain>
    </source>
</reference>
<dbReference type="EMBL" id="LN906597">
    <property type="protein sequence ID" value="CUT18421.1"/>
    <property type="molecule type" value="Genomic_DNA"/>
</dbReference>
<keyword evidence="2" id="KW-1185">Reference proteome</keyword>
<accession>A0A0S4M3S1</accession>
<proteinExistence type="predicted"/>